<name>A0A8S9R7R8_BRACR</name>
<dbReference type="EMBL" id="QGKX02000996">
    <property type="protein sequence ID" value="KAF3559680.1"/>
    <property type="molecule type" value="Genomic_DNA"/>
</dbReference>
<comment type="caution">
    <text evidence="1">The sequence shown here is derived from an EMBL/GenBank/DDBJ whole genome shotgun (WGS) entry which is preliminary data.</text>
</comment>
<accession>A0A8S9R7R8</accession>
<evidence type="ECO:0000313" key="2">
    <source>
        <dbReference type="Proteomes" id="UP000712600"/>
    </source>
</evidence>
<protein>
    <submittedName>
        <fullName evidence="1">Uncharacterized protein</fullName>
    </submittedName>
</protein>
<organism evidence="1 2">
    <name type="scientific">Brassica cretica</name>
    <name type="common">Mustard</name>
    <dbReference type="NCBI Taxonomy" id="69181"/>
    <lineage>
        <taxon>Eukaryota</taxon>
        <taxon>Viridiplantae</taxon>
        <taxon>Streptophyta</taxon>
        <taxon>Embryophyta</taxon>
        <taxon>Tracheophyta</taxon>
        <taxon>Spermatophyta</taxon>
        <taxon>Magnoliopsida</taxon>
        <taxon>eudicotyledons</taxon>
        <taxon>Gunneridae</taxon>
        <taxon>Pentapetalae</taxon>
        <taxon>rosids</taxon>
        <taxon>malvids</taxon>
        <taxon>Brassicales</taxon>
        <taxon>Brassicaceae</taxon>
        <taxon>Brassiceae</taxon>
        <taxon>Brassica</taxon>
    </lineage>
</organism>
<dbReference type="Proteomes" id="UP000712600">
    <property type="component" value="Unassembled WGS sequence"/>
</dbReference>
<sequence length="253" mass="28067">MLGMFWGGLVFPRPHIQRVQGNPLFAGSGRLRETGSWPMGDRILPIERRNTMSPGPEFEYCVVPSSLICVGDCGTLEQCRRVNFMTLTGLSLARHVALPDHGVGLDGRRVNFMTLTGLSLARHVALPDHGVGLDGQSCSCLIVGWPAGLSSPTLGLGRPSVMFLFDCWPWVDLYLGRFGDSSLRKALRRKHEISDKNSKRVAIQRPNACSARSLRSDRARAEARSLRSDRALPKCRYDISPCILIYHAISRRP</sequence>
<reference evidence="1" key="1">
    <citation type="submission" date="2019-12" db="EMBL/GenBank/DDBJ databases">
        <title>Genome sequencing and annotation of Brassica cretica.</title>
        <authorList>
            <person name="Studholme D.J."/>
            <person name="Sarris P."/>
        </authorList>
    </citation>
    <scope>NUCLEOTIDE SEQUENCE</scope>
    <source>
        <strain evidence="1">PFS-109/04</strain>
        <tissue evidence="1">Leaf</tissue>
    </source>
</reference>
<proteinExistence type="predicted"/>
<dbReference type="AlphaFoldDB" id="A0A8S9R7R8"/>
<gene>
    <name evidence="1" type="ORF">F2Q69_00014403</name>
</gene>
<evidence type="ECO:0000313" key="1">
    <source>
        <dbReference type="EMBL" id="KAF3559680.1"/>
    </source>
</evidence>